<accession>D1PTA0</accession>
<name>D1PTA0_9BACT</name>
<sequence>MMFCSIKMIDKSATVDRNPVRVSVRLGQSLGQRSFLLLCMTKIDKSDDIKK</sequence>
<protein>
    <submittedName>
        <fullName evidence="1">Uncharacterized protein</fullName>
    </submittedName>
</protein>
<evidence type="ECO:0000313" key="2">
    <source>
        <dbReference type="Proteomes" id="UP000003160"/>
    </source>
</evidence>
<gene>
    <name evidence="1" type="ORF">HMPREF0645_0185</name>
</gene>
<reference evidence="1 2" key="1">
    <citation type="submission" date="2009-10" db="EMBL/GenBank/DDBJ databases">
        <authorList>
            <person name="Qin X."/>
            <person name="Bachman B."/>
            <person name="Battles P."/>
            <person name="Bell A."/>
            <person name="Bess C."/>
            <person name="Bickham C."/>
            <person name="Chaboub L."/>
            <person name="Chen D."/>
            <person name="Coyle M."/>
            <person name="Deiros D.R."/>
            <person name="Dinh H."/>
            <person name="Forbes L."/>
            <person name="Fowler G."/>
            <person name="Francisco L."/>
            <person name="Fu Q."/>
            <person name="Gubbala S."/>
            <person name="Hale W."/>
            <person name="Han Y."/>
            <person name="Hemphill L."/>
            <person name="Highlander S.K."/>
            <person name="Hirani K."/>
            <person name="Hogues M."/>
            <person name="Jackson L."/>
            <person name="Jakkamsetti A."/>
            <person name="Javaid M."/>
            <person name="Jiang H."/>
            <person name="Korchina V."/>
            <person name="Kovar C."/>
            <person name="Lara F."/>
            <person name="Lee S."/>
            <person name="Mata R."/>
            <person name="Mathew T."/>
            <person name="Moen C."/>
            <person name="Morales K."/>
            <person name="Munidasa M."/>
            <person name="Nazareth L."/>
            <person name="Ngo R."/>
            <person name="Nguyen L."/>
            <person name="Okwuonu G."/>
            <person name="Ongeri F."/>
            <person name="Patil S."/>
            <person name="Petrosino J."/>
            <person name="Pham C."/>
            <person name="Pham P."/>
            <person name="Pu L.-L."/>
            <person name="Puazo M."/>
            <person name="Raj R."/>
            <person name="Reid J."/>
            <person name="Rouhana J."/>
            <person name="Saada N."/>
            <person name="Shang Y."/>
            <person name="Simmons D."/>
            <person name="Thornton R."/>
            <person name="Warren J."/>
            <person name="Weissenberger G."/>
            <person name="Zhang J."/>
            <person name="Zhang L."/>
            <person name="Zhou C."/>
            <person name="Zhu D."/>
            <person name="Muzny D."/>
            <person name="Worley K."/>
            <person name="Gibbs R."/>
        </authorList>
    </citation>
    <scope>NUCLEOTIDE SEQUENCE [LARGE SCALE GENOMIC DNA]</scope>
    <source>
        <strain evidence="1 2">DSM 17361</strain>
    </source>
</reference>
<keyword evidence="2" id="KW-1185">Reference proteome</keyword>
<dbReference type="Proteomes" id="UP000003160">
    <property type="component" value="Unassembled WGS sequence"/>
</dbReference>
<evidence type="ECO:0000313" key="1">
    <source>
        <dbReference type="EMBL" id="EFA45402.1"/>
    </source>
</evidence>
<comment type="caution">
    <text evidence="1">The sequence shown here is derived from an EMBL/GenBank/DDBJ whole genome shotgun (WGS) entry which is preliminary data.</text>
</comment>
<organism evidence="1 2">
    <name type="scientific">Hallella bergensis DSM 17361</name>
    <dbReference type="NCBI Taxonomy" id="585502"/>
    <lineage>
        <taxon>Bacteria</taxon>
        <taxon>Pseudomonadati</taxon>
        <taxon>Bacteroidota</taxon>
        <taxon>Bacteroidia</taxon>
        <taxon>Bacteroidales</taxon>
        <taxon>Prevotellaceae</taxon>
        <taxon>Hallella</taxon>
    </lineage>
</organism>
<dbReference type="EMBL" id="ACKS01000011">
    <property type="protein sequence ID" value="EFA45402.1"/>
    <property type="molecule type" value="Genomic_DNA"/>
</dbReference>
<dbReference type="AlphaFoldDB" id="D1PTA0"/>
<proteinExistence type="predicted"/>
<dbReference type="HOGENOM" id="CLU_3102158_0_0_10"/>